<protein>
    <submittedName>
        <fullName evidence="1">Transposase-like protein</fullName>
    </submittedName>
</protein>
<accession>T0Y339</accession>
<reference evidence="1" key="2">
    <citation type="journal article" date="2014" name="ISME J.">
        <title>Microbial stratification in low pH oxic and suboxic macroscopic growths along an acid mine drainage.</title>
        <authorList>
            <person name="Mendez-Garcia C."/>
            <person name="Mesa V."/>
            <person name="Sprenger R.R."/>
            <person name="Richter M."/>
            <person name="Diez M.S."/>
            <person name="Solano J."/>
            <person name="Bargiela R."/>
            <person name="Golyshina O.V."/>
            <person name="Manteca A."/>
            <person name="Ramos J.L."/>
            <person name="Gallego J.R."/>
            <person name="Llorente I."/>
            <person name="Martins Dos Santos V.A."/>
            <person name="Jensen O.N."/>
            <person name="Pelaez A.I."/>
            <person name="Sanchez J."/>
            <person name="Ferrer M."/>
        </authorList>
    </citation>
    <scope>NUCLEOTIDE SEQUENCE</scope>
</reference>
<dbReference type="AlphaFoldDB" id="T0Y339"/>
<dbReference type="PANTHER" id="PTHR34614:SF2">
    <property type="entry name" value="TRANSPOSASE IS4-LIKE DOMAIN-CONTAINING PROTEIN"/>
    <property type="match status" value="1"/>
</dbReference>
<organism evidence="1">
    <name type="scientific">mine drainage metagenome</name>
    <dbReference type="NCBI Taxonomy" id="410659"/>
    <lineage>
        <taxon>unclassified sequences</taxon>
        <taxon>metagenomes</taxon>
        <taxon>ecological metagenomes</taxon>
    </lineage>
</organism>
<dbReference type="EMBL" id="AUZZ01011390">
    <property type="protein sequence ID" value="EQD26382.1"/>
    <property type="molecule type" value="Genomic_DNA"/>
</dbReference>
<name>T0Y339_9ZZZZ</name>
<dbReference type="PANTHER" id="PTHR34614">
    <property type="match status" value="1"/>
</dbReference>
<sequence length="245" mass="28459">MIQGRRYLGALIQSDHKDLMSLPLERDSFTETSKFVSGRDHRIIVYHSSKLEKKRMIAFMKHFGKVYGKVRRIIGSGDSDAMEKARYYLEAENLNETIMLPSLKVNSGKMRERFSMMGKNALFTNMMDTKAEDLIDLYAKRNRVEHCFRIISMKNLASPVYHWTPQKIRVHMFFSYLAYLFLALLYNRIKSWIDTVSLTSAMDILDRIKIVYAARGLKMVKRVDVKSLEGAVVAEKMKLLDLAKP</sequence>
<evidence type="ECO:0000313" key="1">
    <source>
        <dbReference type="EMBL" id="EQD26382.1"/>
    </source>
</evidence>
<reference evidence="1" key="1">
    <citation type="submission" date="2013-08" db="EMBL/GenBank/DDBJ databases">
        <authorList>
            <person name="Mendez C."/>
            <person name="Richter M."/>
            <person name="Ferrer M."/>
            <person name="Sanchez J."/>
        </authorList>
    </citation>
    <scope>NUCLEOTIDE SEQUENCE</scope>
</reference>
<gene>
    <name evidence="1" type="ORF">B2A_15663</name>
</gene>
<proteinExistence type="predicted"/>
<comment type="caution">
    <text evidence="1">The sequence shown here is derived from an EMBL/GenBank/DDBJ whole genome shotgun (WGS) entry which is preliminary data.</text>
</comment>